<keyword evidence="10 14" id="KW-0009">Actin-binding</keyword>
<evidence type="ECO:0000256" key="14">
    <source>
        <dbReference type="PROSITE-ProRule" id="PRU00782"/>
    </source>
</evidence>
<dbReference type="InterPro" id="IPR001452">
    <property type="entry name" value="SH3_domain"/>
</dbReference>
<dbReference type="FunFam" id="1.10.10.820:FF:000001">
    <property type="entry name" value="Myosin heavy chain"/>
    <property type="match status" value="1"/>
</dbReference>
<evidence type="ECO:0000256" key="7">
    <source>
        <dbReference type="ARBA" id="ARBA00023043"/>
    </source>
</evidence>
<evidence type="ECO:0000256" key="8">
    <source>
        <dbReference type="ARBA" id="ARBA00023123"/>
    </source>
</evidence>
<evidence type="ECO:0000313" key="20">
    <source>
        <dbReference type="Proteomes" id="UP000265140"/>
    </source>
</evidence>
<comment type="function">
    <text evidence="11">Induces bone resorption, acting probably through a signaling cascade which results in the secretion of factor(s) enhancing osteoclast formation and activity.</text>
</comment>
<evidence type="ECO:0000313" key="19">
    <source>
        <dbReference type="Ensembl" id="ENSELUP00000034961.3"/>
    </source>
</evidence>
<reference evidence="19" key="4">
    <citation type="submission" date="2025-09" db="UniProtKB">
        <authorList>
            <consortium name="Ensembl"/>
        </authorList>
    </citation>
    <scope>IDENTIFICATION</scope>
</reference>
<dbReference type="PROSITE" id="PS50002">
    <property type="entry name" value="SH3"/>
    <property type="match status" value="1"/>
</dbReference>
<accession>A0A3P9A2H3</accession>
<dbReference type="PRINTS" id="PR00452">
    <property type="entry name" value="SH3DOMAIN"/>
</dbReference>
<evidence type="ECO:0000256" key="9">
    <source>
        <dbReference type="ARBA" id="ARBA00023175"/>
    </source>
</evidence>
<dbReference type="SMART" id="SM00326">
    <property type="entry name" value="SH3"/>
    <property type="match status" value="1"/>
</dbReference>
<keyword evidence="2 13" id="KW-0728">SH3 domain</keyword>
<dbReference type="GO" id="GO:0007015">
    <property type="term" value="P:actin filament organization"/>
    <property type="evidence" value="ECO:0007669"/>
    <property type="project" value="TreeGrafter"/>
</dbReference>
<dbReference type="InterPro" id="IPR001609">
    <property type="entry name" value="Myosin_head_motor_dom-like"/>
</dbReference>
<feature type="region of interest" description="Actin-binding" evidence="14">
    <location>
        <begin position="569"/>
        <end position="591"/>
    </location>
</feature>
<sequence>MGSRGHYRYHWQSHNVKQSGVDDMVLLSKINEDAIVDNLKKRYMDDYIFTYIGPVLISVNPFKQMPYFGDKEVELYQGAAQYENPPHIYALADNMYRNMMIDRENQCVIISGESGAGKTVAAKYIMSYISRVSGGGPRVQHVKDIILQSNPLLEAFGNAKTVRNNNSSRFGKYFEIQFSSGGEPDGGKISNFLLEKSRVVMRNPGERSFHIFYQLIEGASGEQKSSLGITSLDYYNYLNQSGSYKVDDINDKSDFQETTHAMDVIGISGEDRGMVLQIVAGVLHLGNINFREAGNYAAVESEEFLAFPAFLLGIDQMRLKDKLTSRKMDSKWGSSMESIDVTLNVEQACYTRDALSKALHSRVFDFLVESINKAIVKVHQELNIGVLDIYGFEIFQKNGFEQFCINFVNEKLQQIFIELTLKAEQEEYVQEGIRWTPIEYFNNKIVCDLIESKLNPPGIMSILDDVCATMHAVGEGADQTLLQKLRVAINSHEHFNSWNQGFIIHHYAGKVSYDAEGFCERNRDVLFSDLIELMQSSEIAFIRALFPENLNAEKKGRPTTAGSKIKKQANDLVQTLMKCTPHYIRCIKPNETKKPKDWEESRVKHQVEYLGLKENIRVRRAGYAYRRVFRKFLNRYAILTKESWPTWRGDEKQGVLHLLRAVNMDQDQFQLGRTKVFIKAPESLFLLEETRERKFDSHARAIQKAWRKYVARKKYVQMREEASDLLLNRKERRRHSLNRNFVGDYLGMDDRPELRQFLAKREKIDFADKVTKYDRRFKGIKRDLILTPKCVYLIGREKVKQGPEKGQVTEVLKRRIEVEKILAVSLSTMQDDLLILHEQEYDSLLECTFKTEFISLLARRFEERTQRKLPLKFGNTYLKLKKESWGFLSGGGSRQVTFVHGQGDVAVMKPSSKMLQVSIGAGLPKNTRPSKKSFTQSRSRMSRTHQNTPTRAAPGPPEWSTLVDDVPFVTVAHQNGGPKNLNHMANHRNASQHSNQRPPPSGHGSRPFLPNNINPRDRDSSKAQPNLDCLKVPDQGAAGVQRQSVSRPPPGGGRPKPAPKPKPQVPQCKALYAYDAQDTDELSFNADDVIDIIKEDASGWWTGRLRAKQGLFPNNYVSKI</sequence>
<dbReference type="GO" id="GO:0005737">
    <property type="term" value="C:cytoplasm"/>
    <property type="evidence" value="ECO:0007669"/>
    <property type="project" value="TreeGrafter"/>
</dbReference>
<dbReference type="InterPro" id="IPR036961">
    <property type="entry name" value="Kinesin_motor_dom_sf"/>
</dbReference>
<dbReference type="GO" id="GO:0051015">
    <property type="term" value="F:actin filament binding"/>
    <property type="evidence" value="ECO:0007669"/>
    <property type="project" value="TreeGrafter"/>
</dbReference>
<feature type="domain" description="SH3" evidence="16">
    <location>
        <begin position="1063"/>
        <end position="1120"/>
    </location>
</feature>
<keyword evidence="3" id="KW-0597">Phosphoprotein</keyword>
<organism evidence="19 20">
    <name type="scientific">Esox lucius</name>
    <name type="common">Northern pike</name>
    <dbReference type="NCBI Taxonomy" id="8010"/>
    <lineage>
        <taxon>Eukaryota</taxon>
        <taxon>Metazoa</taxon>
        <taxon>Chordata</taxon>
        <taxon>Craniata</taxon>
        <taxon>Vertebrata</taxon>
        <taxon>Euteleostomi</taxon>
        <taxon>Actinopterygii</taxon>
        <taxon>Neopterygii</taxon>
        <taxon>Teleostei</taxon>
        <taxon>Protacanthopterygii</taxon>
        <taxon>Esociformes</taxon>
        <taxon>Esocidae</taxon>
        <taxon>Esox</taxon>
    </lineage>
</organism>
<name>A0A3P9A2H3_ESOLU</name>
<dbReference type="Pfam" id="PF00063">
    <property type="entry name" value="Myosin_head"/>
    <property type="match status" value="1"/>
</dbReference>
<dbReference type="PRINTS" id="PR00193">
    <property type="entry name" value="MYOSINHEAVY"/>
</dbReference>
<dbReference type="OMA" id="NDQENQC"/>
<dbReference type="Proteomes" id="UP000265140">
    <property type="component" value="Chromosome 2"/>
</dbReference>
<dbReference type="InterPro" id="IPR010926">
    <property type="entry name" value="Myosin_TH1"/>
</dbReference>
<keyword evidence="6" id="KW-0112">Calmodulin-binding</keyword>
<dbReference type="Pfam" id="PF00018">
    <property type="entry name" value="SH3_1"/>
    <property type="match status" value="1"/>
</dbReference>
<evidence type="ECO:0000256" key="13">
    <source>
        <dbReference type="PROSITE-ProRule" id="PRU00192"/>
    </source>
</evidence>
<keyword evidence="20" id="KW-1185">Reference proteome</keyword>
<reference evidence="19" key="2">
    <citation type="submission" date="2020-02" db="EMBL/GenBank/DDBJ databases">
        <title>Esox lucius (northern pike) genome, fEsoLuc1, primary haplotype.</title>
        <authorList>
            <person name="Myers G."/>
            <person name="Karagic N."/>
            <person name="Meyer A."/>
            <person name="Pippel M."/>
            <person name="Reichard M."/>
            <person name="Winkler S."/>
            <person name="Tracey A."/>
            <person name="Sims Y."/>
            <person name="Howe K."/>
            <person name="Rhie A."/>
            <person name="Formenti G."/>
            <person name="Durbin R."/>
            <person name="Fedrigo O."/>
            <person name="Jarvis E.D."/>
        </authorList>
    </citation>
    <scope>NUCLEOTIDE SEQUENCE [LARGE SCALE GENOMIC DNA]</scope>
</reference>
<dbReference type="InterPro" id="IPR036072">
    <property type="entry name" value="MYSc_Myo1"/>
</dbReference>
<evidence type="ECO:0000259" key="17">
    <source>
        <dbReference type="PROSITE" id="PS51456"/>
    </source>
</evidence>
<dbReference type="Gene3D" id="2.30.30.40">
    <property type="entry name" value="SH3 Domains"/>
    <property type="match status" value="1"/>
</dbReference>
<dbReference type="FunFam" id="2.30.30.40:FF:000072">
    <property type="entry name" value="Unconventional Myosin IB"/>
    <property type="match status" value="1"/>
</dbReference>
<dbReference type="SUPFAM" id="SSF50044">
    <property type="entry name" value="SH3-domain"/>
    <property type="match status" value="1"/>
</dbReference>
<evidence type="ECO:0000256" key="10">
    <source>
        <dbReference type="ARBA" id="ARBA00023203"/>
    </source>
</evidence>
<evidence type="ECO:0000256" key="3">
    <source>
        <dbReference type="ARBA" id="ARBA00022553"/>
    </source>
</evidence>
<dbReference type="GO" id="GO:0005886">
    <property type="term" value="C:plasma membrane"/>
    <property type="evidence" value="ECO:0007669"/>
    <property type="project" value="TreeGrafter"/>
</dbReference>
<feature type="compositionally biased region" description="Pro residues" evidence="15">
    <location>
        <begin position="1047"/>
        <end position="1064"/>
    </location>
</feature>
<dbReference type="Bgee" id="ENSELUG00000013729">
    <property type="expression patterns" value="Expressed in pharyngeal gill and 14 other cell types or tissues"/>
</dbReference>
<dbReference type="FunFam" id="3.40.850.10:FF:000101">
    <property type="entry name" value="Slow myosin heavy chain 2"/>
    <property type="match status" value="1"/>
</dbReference>
<dbReference type="GO" id="GO:0016459">
    <property type="term" value="C:myosin complex"/>
    <property type="evidence" value="ECO:0007669"/>
    <property type="project" value="UniProtKB-KW"/>
</dbReference>
<evidence type="ECO:0000256" key="2">
    <source>
        <dbReference type="ARBA" id="ARBA00022443"/>
    </source>
</evidence>
<dbReference type="Gene3D" id="3.40.850.10">
    <property type="entry name" value="Kinesin motor domain"/>
    <property type="match status" value="1"/>
</dbReference>
<dbReference type="FunFam" id="1.20.58.530:FF:000007">
    <property type="entry name" value="Myosin IE"/>
    <property type="match status" value="1"/>
</dbReference>
<dbReference type="Gene3D" id="1.20.58.530">
    <property type="match status" value="1"/>
</dbReference>
<evidence type="ECO:0000256" key="1">
    <source>
        <dbReference type="ARBA" id="ARBA00008314"/>
    </source>
</evidence>
<dbReference type="GO" id="GO:0000146">
    <property type="term" value="F:microfilament motor activity"/>
    <property type="evidence" value="ECO:0007669"/>
    <property type="project" value="TreeGrafter"/>
</dbReference>
<keyword evidence="9 14" id="KW-0505">Motor protein</keyword>
<dbReference type="InterPro" id="IPR036028">
    <property type="entry name" value="SH3-like_dom_sf"/>
</dbReference>
<feature type="compositionally biased region" description="Polar residues" evidence="15">
    <location>
        <begin position="932"/>
        <end position="950"/>
    </location>
</feature>
<dbReference type="GeneTree" id="ENSGT00940000157461"/>
<dbReference type="PROSITE" id="PS50096">
    <property type="entry name" value="IQ"/>
    <property type="match status" value="1"/>
</dbReference>
<dbReference type="GO" id="GO:0005902">
    <property type="term" value="C:microvillus"/>
    <property type="evidence" value="ECO:0007669"/>
    <property type="project" value="TreeGrafter"/>
</dbReference>
<evidence type="ECO:0000259" key="18">
    <source>
        <dbReference type="PROSITE" id="PS51757"/>
    </source>
</evidence>
<dbReference type="Gene3D" id="1.20.5.4820">
    <property type="match status" value="1"/>
</dbReference>
<keyword evidence="5 14" id="KW-0067">ATP-binding</keyword>
<dbReference type="SMART" id="SM00242">
    <property type="entry name" value="MYSc"/>
    <property type="match status" value="1"/>
</dbReference>
<dbReference type="InParanoid" id="A0A3P9A2H3"/>
<dbReference type="PANTHER" id="PTHR13140:SF341">
    <property type="entry name" value="UNCONVENTIONAL MYOSIN-IE"/>
    <property type="match status" value="1"/>
</dbReference>
<dbReference type="Pfam" id="PF06017">
    <property type="entry name" value="Myosin_TH1"/>
    <property type="match status" value="1"/>
</dbReference>
<keyword evidence="7" id="KW-0040">ANK repeat</keyword>
<dbReference type="InterPro" id="IPR035507">
    <property type="entry name" value="Ie/If_SH3"/>
</dbReference>
<feature type="domain" description="Myosin motor" evidence="17">
    <location>
        <begin position="19"/>
        <end position="692"/>
    </location>
</feature>
<protein>
    <recommendedName>
        <fullName evidence="12">Osteoclast-stimulating factor 1</fullName>
    </recommendedName>
</protein>
<dbReference type="PROSITE" id="PS51757">
    <property type="entry name" value="TH1"/>
    <property type="match status" value="1"/>
</dbReference>
<evidence type="ECO:0000256" key="15">
    <source>
        <dbReference type="SAM" id="MobiDB-lite"/>
    </source>
</evidence>
<comment type="similarity">
    <text evidence="1 14">Belongs to the TRAFAC class myosin-kinesin ATPase superfamily. Myosin family.</text>
</comment>
<keyword evidence="8 14" id="KW-0518">Myosin</keyword>
<dbReference type="FunFam" id="1.20.120.720:FF:000010">
    <property type="entry name" value="Unconventional myosin-Ie"/>
    <property type="match status" value="1"/>
</dbReference>
<dbReference type="FunFam" id="1.20.5.4820:FF:000004">
    <property type="entry name" value="Myosin IE"/>
    <property type="match status" value="1"/>
</dbReference>
<dbReference type="InterPro" id="IPR027417">
    <property type="entry name" value="P-loop_NTPase"/>
</dbReference>
<dbReference type="GO" id="GO:0032835">
    <property type="term" value="P:glomerulus development"/>
    <property type="evidence" value="ECO:0007669"/>
    <property type="project" value="TreeGrafter"/>
</dbReference>
<evidence type="ECO:0000259" key="16">
    <source>
        <dbReference type="PROSITE" id="PS50002"/>
    </source>
</evidence>
<dbReference type="Gene3D" id="1.10.10.820">
    <property type="match status" value="1"/>
</dbReference>
<dbReference type="Gene3D" id="1.20.120.720">
    <property type="entry name" value="Myosin VI head, motor domain, U50 subdomain"/>
    <property type="match status" value="1"/>
</dbReference>
<evidence type="ECO:0000256" key="6">
    <source>
        <dbReference type="ARBA" id="ARBA00022860"/>
    </source>
</evidence>
<dbReference type="CDD" id="cd01378">
    <property type="entry name" value="MYSc_Myo1"/>
    <property type="match status" value="1"/>
</dbReference>
<dbReference type="Ensembl" id="ENSELUT00000038601.3">
    <property type="protein sequence ID" value="ENSELUP00000034961.3"/>
    <property type="gene ID" value="ENSELUG00000013729.3"/>
</dbReference>
<reference evidence="20" key="1">
    <citation type="journal article" date="2014" name="PLoS ONE">
        <title>The genome and linkage map of the northern pike (Esox lucius): conserved synteny revealed between the salmonid sister group and the Neoteleostei.</title>
        <authorList>
            <person name="Rondeau E.B."/>
            <person name="Minkley D.R."/>
            <person name="Leong J.S."/>
            <person name="Messmer A.M."/>
            <person name="Jantzen J.R."/>
            <person name="von Schalburg K.R."/>
            <person name="Lemon C."/>
            <person name="Bird N.H."/>
            <person name="Koop B.F."/>
        </authorList>
    </citation>
    <scope>NUCLEOTIDE SEQUENCE</scope>
</reference>
<feature type="binding site" evidence="14">
    <location>
        <begin position="112"/>
        <end position="119"/>
    </location>
    <ligand>
        <name>ATP</name>
        <dbReference type="ChEBI" id="CHEBI:30616"/>
    </ligand>
</feature>
<dbReference type="AlphaFoldDB" id="A0A3P9A2H3"/>
<proteinExistence type="inferred from homology"/>
<evidence type="ECO:0000256" key="12">
    <source>
        <dbReference type="ARBA" id="ARBA00040640"/>
    </source>
</evidence>
<evidence type="ECO:0000256" key="5">
    <source>
        <dbReference type="ARBA" id="ARBA00022840"/>
    </source>
</evidence>
<reference evidence="19" key="3">
    <citation type="submission" date="2025-08" db="UniProtKB">
        <authorList>
            <consortium name="Ensembl"/>
        </authorList>
    </citation>
    <scope>IDENTIFICATION</scope>
</reference>
<dbReference type="SUPFAM" id="SSF52540">
    <property type="entry name" value="P-loop containing nucleoside triphosphate hydrolases"/>
    <property type="match status" value="1"/>
</dbReference>
<dbReference type="PANTHER" id="PTHR13140">
    <property type="entry name" value="MYOSIN"/>
    <property type="match status" value="1"/>
</dbReference>
<dbReference type="FunCoup" id="A0A3P9A2H3">
    <property type="interactions" value="387"/>
</dbReference>
<dbReference type="CDD" id="cd11827">
    <property type="entry name" value="SH3_MyoIe_If_like"/>
    <property type="match status" value="1"/>
</dbReference>
<dbReference type="GO" id="GO:0006897">
    <property type="term" value="P:endocytosis"/>
    <property type="evidence" value="ECO:0007669"/>
    <property type="project" value="TreeGrafter"/>
</dbReference>
<feature type="domain" description="TH1" evidence="18">
    <location>
        <begin position="730"/>
        <end position="921"/>
    </location>
</feature>
<evidence type="ECO:0000256" key="11">
    <source>
        <dbReference type="ARBA" id="ARBA00037432"/>
    </source>
</evidence>
<dbReference type="PROSITE" id="PS51456">
    <property type="entry name" value="MYOSIN_MOTOR"/>
    <property type="match status" value="1"/>
</dbReference>
<dbReference type="GO" id="GO:0005524">
    <property type="term" value="F:ATP binding"/>
    <property type="evidence" value="ECO:0007669"/>
    <property type="project" value="UniProtKB-UniRule"/>
</dbReference>
<evidence type="ECO:0000256" key="4">
    <source>
        <dbReference type="ARBA" id="ARBA00022741"/>
    </source>
</evidence>
<keyword evidence="4 14" id="KW-0547">Nucleotide-binding</keyword>
<feature type="region of interest" description="Disordered" evidence="15">
    <location>
        <begin position="919"/>
        <end position="1065"/>
    </location>
</feature>
<dbReference type="GO" id="GO:0005516">
    <property type="term" value="F:calmodulin binding"/>
    <property type="evidence" value="ECO:0007669"/>
    <property type="project" value="UniProtKB-KW"/>
</dbReference>